<dbReference type="HOGENOM" id="CLU_1643513_0_0_1"/>
<dbReference type="OrthoDB" id="10415560at2759"/>
<proteinExistence type="predicted"/>
<dbReference type="Proteomes" id="UP000053789">
    <property type="component" value="Unassembled WGS sequence"/>
</dbReference>
<dbReference type="RefSeq" id="XP_016620868.1">
    <property type="nucleotide sequence ID" value="XM_016763255.1"/>
</dbReference>
<gene>
    <name evidence="2" type="ORF">Z519_05515</name>
</gene>
<keyword evidence="3" id="KW-1185">Reference proteome</keyword>
<name>A0A0D2IBK4_CLAB1</name>
<dbReference type="VEuPathDB" id="FungiDB:Z519_05515"/>
<evidence type="ECO:0000256" key="1">
    <source>
        <dbReference type="SAM" id="MobiDB-lite"/>
    </source>
</evidence>
<feature type="compositionally biased region" description="Acidic residues" evidence="1">
    <location>
        <begin position="29"/>
        <end position="41"/>
    </location>
</feature>
<feature type="compositionally biased region" description="Basic and acidic residues" evidence="1">
    <location>
        <begin position="42"/>
        <end position="64"/>
    </location>
</feature>
<evidence type="ECO:0000313" key="2">
    <source>
        <dbReference type="EMBL" id="KIW94199.1"/>
    </source>
</evidence>
<reference evidence="2" key="1">
    <citation type="submission" date="2015-01" db="EMBL/GenBank/DDBJ databases">
        <title>The Genome Sequence of Cladophialophora bantiana CBS 173.52.</title>
        <authorList>
            <consortium name="The Broad Institute Genomics Platform"/>
            <person name="Cuomo C."/>
            <person name="de Hoog S."/>
            <person name="Gorbushina A."/>
            <person name="Stielow B."/>
            <person name="Teixiera M."/>
            <person name="Abouelleil A."/>
            <person name="Chapman S.B."/>
            <person name="Priest M."/>
            <person name="Young S.K."/>
            <person name="Wortman J."/>
            <person name="Nusbaum C."/>
            <person name="Birren B."/>
        </authorList>
    </citation>
    <scope>NUCLEOTIDE SEQUENCE [LARGE SCALE GENOMIC DNA]</scope>
    <source>
        <strain evidence="2">CBS 173.52</strain>
    </source>
</reference>
<organism evidence="2 3">
    <name type="scientific">Cladophialophora bantiana (strain ATCC 10958 / CBS 173.52 / CDC B-1940 / NIH 8579)</name>
    <name type="common">Xylohypha bantiana</name>
    <dbReference type="NCBI Taxonomy" id="1442370"/>
    <lineage>
        <taxon>Eukaryota</taxon>
        <taxon>Fungi</taxon>
        <taxon>Dikarya</taxon>
        <taxon>Ascomycota</taxon>
        <taxon>Pezizomycotina</taxon>
        <taxon>Eurotiomycetes</taxon>
        <taxon>Chaetothyriomycetidae</taxon>
        <taxon>Chaetothyriales</taxon>
        <taxon>Herpotrichiellaceae</taxon>
        <taxon>Cladophialophora</taxon>
    </lineage>
</organism>
<sequence length="161" mass="18074">MTGLQILQEKSTDDGEDLGDSGYASVDVGDGEGDDAIEEERNDNKGRESSRQNQEKEGAEKQDNVDDEDVSCLLRVFPIAFEVIFWSHHLLRGNYHTKCTESESEYRIGWEFELNAAEIATGRAGRQRTQGGDPLQEGVLGSRREQQLLQLLDDVVGRRPF</sequence>
<dbReference type="GeneID" id="27698443"/>
<accession>A0A0D2IBK4</accession>
<dbReference type="EMBL" id="KN846986">
    <property type="protein sequence ID" value="KIW94199.1"/>
    <property type="molecule type" value="Genomic_DNA"/>
</dbReference>
<dbReference type="AlphaFoldDB" id="A0A0D2IBK4"/>
<evidence type="ECO:0000313" key="3">
    <source>
        <dbReference type="Proteomes" id="UP000053789"/>
    </source>
</evidence>
<protein>
    <submittedName>
        <fullName evidence="2">Uncharacterized protein</fullName>
    </submittedName>
</protein>
<feature type="region of interest" description="Disordered" evidence="1">
    <location>
        <begin position="1"/>
        <end position="66"/>
    </location>
</feature>